<feature type="transmembrane region" description="Helical" evidence="7">
    <location>
        <begin position="46"/>
        <end position="68"/>
    </location>
</feature>
<dbReference type="PANTHER" id="PTHR31123:SF1">
    <property type="entry name" value="ACCUMULATION OF DYADS PROTEIN 2-RELATED"/>
    <property type="match status" value="1"/>
</dbReference>
<dbReference type="InterPro" id="IPR000791">
    <property type="entry name" value="Gpr1/Fun34/SatP-like"/>
</dbReference>
<dbReference type="InterPro" id="IPR051633">
    <property type="entry name" value="AceTr"/>
</dbReference>
<dbReference type="PANTHER" id="PTHR31123">
    <property type="entry name" value="ACCUMULATION OF DYADS PROTEIN 2-RELATED"/>
    <property type="match status" value="1"/>
</dbReference>
<comment type="similarity">
    <text evidence="2">Belongs to the acetate uptake transporter (AceTr) (TC 2.A.96) family.</text>
</comment>
<dbReference type="EMBL" id="JBHTIW010000017">
    <property type="protein sequence ID" value="MFD0922017.1"/>
    <property type="molecule type" value="Genomic_DNA"/>
</dbReference>
<keyword evidence="9" id="KW-1185">Reference proteome</keyword>
<gene>
    <name evidence="8" type="ORF">ACFQ16_19915</name>
</gene>
<feature type="transmembrane region" description="Helical" evidence="7">
    <location>
        <begin position="108"/>
        <end position="129"/>
    </location>
</feature>
<feature type="region of interest" description="Disordered" evidence="6">
    <location>
        <begin position="1"/>
        <end position="24"/>
    </location>
</feature>
<organism evidence="8 9">
    <name type="scientific">Saccharopolyspora rosea</name>
    <dbReference type="NCBI Taxonomy" id="524884"/>
    <lineage>
        <taxon>Bacteria</taxon>
        <taxon>Bacillati</taxon>
        <taxon>Actinomycetota</taxon>
        <taxon>Actinomycetes</taxon>
        <taxon>Pseudonocardiales</taxon>
        <taxon>Pseudonocardiaceae</taxon>
        <taxon>Saccharopolyspora</taxon>
    </lineage>
</organism>
<evidence type="ECO:0000256" key="6">
    <source>
        <dbReference type="SAM" id="MobiDB-lite"/>
    </source>
</evidence>
<feature type="transmembrane region" description="Helical" evidence="7">
    <location>
        <begin position="169"/>
        <end position="187"/>
    </location>
</feature>
<proteinExistence type="inferred from homology"/>
<feature type="transmembrane region" description="Helical" evidence="7">
    <location>
        <begin position="193"/>
        <end position="216"/>
    </location>
</feature>
<evidence type="ECO:0000313" key="8">
    <source>
        <dbReference type="EMBL" id="MFD0922017.1"/>
    </source>
</evidence>
<reference evidence="9" key="1">
    <citation type="journal article" date="2019" name="Int. J. Syst. Evol. Microbiol.">
        <title>The Global Catalogue of Microorganisms (GCM) 10K type strain sequencing project: providing services to taxonomists for standard genome sequencing and annotation.</title>
        <authorList>
            <consortium name="The Broad Institute Genomics Platform"/>
            <consortium name="The Broad Institute Genome Sequencing Center for Infectious Disease"/>
            <person name="Wu L."/>
            <person name="Ma J."/>
        </authorList>
    </citation>
    <scope>NUCLEOTIDE SEQUENCE [LARGE SCALE GENOMIC DNA]</scope>
    <source>
        <strain evidence="9">CCUG 56401</strain>
    </source>
</reference>
<evidence type="ECO:0000256" key="4">
    <source>
        <dbReference type="ARBA" id="ARBA00022989"/>
    </source>
</evidence>
<comment type="caution">
    <text evidence="8">The sequence shown here is derived from an EMBL/GenBank/DDBJ whole genome shotgun (WGS) entry which is preliminary data.</text>
</comment>
<feature type="transmembrane region" description="Helical" evidence="7">
    <location>
        <begin position="141"/>
        <end position="162"/>
    </location>
</feature>
<evidence type="ECO:0000256" key="1">
    <source>
        <dbReference type="ARBA" id="ARBA00004141"/>
    </source>
</evidence>
<feature type="transmembrane region" description="Helical" evidence="7">
    <location>
        <begin position="74"/>
        <end position="96"/>
    </location>
</feature>
<evidence type="ECO:0000256" key="5">
    <source>
        <dbReference type="ARBA" id="ARBA00023136"/>
    </source>
</evidence>
<dbReference type="Proteomes" id="UP001597018">
    <property type="component" value="Unassembled WGS sequence"/>
</dbReference>
<evidence type="ECO:0000256" key="2">
    <source>
        <dbReference type="ARBA" id="ARBA00005587"/>
    </source>
</evidence>
<protein>
    <submittedName>
        <fullName evidence="8">Acetate uptake transporter family protein</fullName>
    </submittedName>
</protein>
<comment type="subcellular location">
    <subcellularLocation>
        <location evidence="1">Membrane</location>
        <topology evidence="1">Multi-pass membrane protein</topology>
    </subcellularLocation>
</comment>
<evidence type="ECO:0000256" key="3">
    <source>
        <dbReference type="ARBA" id="ARBA00022692"/>
    </source>
</evidence>
<accession>A0ABW3G029</accession>
<keyword evidence="3 7" id="KW-0812">Transmembrane</keyword>
<keyword evidence="4 7" id="KW-1133">Transmembrane helix</keyword>
<feature type="compositionally biased region" description="Low complexity" evidence="6">
    <location>
        <begin position="11"/>
        <end position="24"/>
    </location>
</feature>
<name>A0ABW3G029_9PSEU</name>
<evidence type="ECO:0000256" key="7">
    <source>
        <dbReference type="SAM" id="Phobius"/>
    </source>
</evidence>
<keyword evidence="5 7" id="KW-0472">Membrane</keyword>
<sequence>MSQEHTHSTGPTAETTDTGGWTTAPGPAFWREHTQISLSPVAPPSILGLFGLAAATFMVSANLAGWFGTNGSPLVLFPFAMLFGGLAQFLAGMWAFRARDGLATALHGTWGSFWLAYGTYMLLVVTVGLPAPTASPIAQVAFGYWFIVLAAITWAGAAAAVAENMALTAVLTTLAAGSTLLAIGWVASLTVLVPIGAIVLVASAVIAYYTAAAMMLHGTFGRTVLPLGKPRRLAGAGAETEQALGREFEEPGVKHGQ</sequence>
<dbReference type="Pfam" id="PF01184">
    <property type="entry name" value="Gpr1_Fun34_YaaH"/>
    <property type="match status" value="1"/>
</dbReference>
<evidence type="ECO:0000313" key="9">
    <source>
        <dbReference type="Proteomes" id="UP001597018"/>
    </source>
</evidence>
<dbReference type="RefSeq" id="WP_263248344.1">
    <property type="nucleotide sequence ID" value="NZ_BAABLT010000026.1"/>
</dbReference>